<evidence type="ECO:0000313" key="2">
    <source>
        <dbReference type="Proteomes" id="UP000288024"/>
    </source>
</evidence>
<name>A0A3S2UTQ2_9BACI</name>
<dbReference type="Pfam" id="PF08795">
    <property type="entry name" value="DUF1796"/>
    <property type="match status" value="1"/>
</dbReference>
<dbReference type="RefSeq" id="WP_127742088.1">
    <property type="nucleotide sequence ID" value="NZ_RZTZ01000019.1"/>
</dbReference>
<protein>
    <submittedName>
        <fullName evidence="1">Peptidase</fullName>
    </submittedName>
</protein>
<sequence>MKLDEIKGQYDAIFSLGENCIPALKLRKFNLRQIAGPFDWVGTPKLKNVSVLISTDFADFLNLSNLIVPQYASEEDVLVVDSVNHISFNHDFKTDVNTLTNLPSLPQVQEKYSIRINRFIDTLTTSQRLLFIRTNATIADILELERILSQKVKNQYSILVVNHTSVNKLLEVDWNINNVCSIELPNEEIWEGNDGWWESIFQGITLA</sequence>
<proteinExistence type="predicted"/>
<organism evidence="1 2">
    <name type="scientific">Niallia taxi</name>
    <dbReference type="NCBI Taxonomy" id="2499688"/>
    <lineage>
        <taxon>Bacteria</taxon>
        <taxon>Bacillati</taxon>
        <taxon>Bacillota</taxon>
        <taxon>Bacilli</taxon>
        <taxon>Bacillales</taxon>
        <taxon>Bacillaceae</taxon>
        <taxon>Niallia</taxon>
    </lineage>
</organism>
<dbReference type="AlphaFoldDB" id="A0A3S2UTQ2"/>
<comment type="caution">
    <text evidence="1">The sequence shown here is derived from an EMBL/GenBank/DDBJ whole genome shotgun (WGS) entry which is preliminary data.</text>
</comment>
<evidence type="ECO:0000313" key="1">
    <source>
        <dbReference type="EMBL" id="RVT57106.1"/>
    </source>
</evidence>
<keyword evidence="2" id="KW-1185">Reference proteome</keyword>
<reference evidence="1 2" key="1">
    <citation type="submission" date="2019-01" db="EMBL/GenBank/DDBJ databases">
        <title>Bacillus sp. M5HDSG1-1, whole genome shotgun sequence.</title>
        <authorList>
            <person name="Tuo L."/>
        </authorList>
    </citation>
    <scope>NUCLEOTIDE SEQUENCE [LARGE SCALE GENOMIC DNA]</scope>
    <source>
        <strain evidence="1 2">M5HDSG1-1</strain>
    </source>
</reference>
<dbReference type="InterPro" id="IPR014903">
    <property type="entry name" value="DUF1796"/>
</dbReference>
<gene>
    <name evidence="1" type="ORF">EM808_25255</name>
</gene>
<dbReference type="EMBL" id="RZTZ01000019">
    <property type="protein sequence ID" value="RVT57106.1"/>
    <property type="molecule type" value="Genomic_DNA"/>
</dbReference>
<accession>A0A3S2UTQ2</accession>
<dbReference type="Proteomes" id="UP000288024">
    <property type="component" value="Unassembled WGS sequence"/>
</dbReference>